<dbReference type="Proteomes" id="UP001168821">
    <property type="component" value="Unassembled WGS sequence"/>
</dbReference>
<sequence>MLSGPGPEMLSGQWSERVCRRARGQLSAVSGSVRVGSPRPESGRPLTSHRPCSPHRKGCCCAHTSPGVGALPAGSPDAHRSAPERAFAPHARSFRPGFSRSDGPKPPRPPPTTKAPQTGPNTPPPEPGDGTQTATNNRNKRTTFYERLSFIRKSREAN</sequence>
<protein>
    <submittedName>
        <fullName evidence="2">Uncharacterized protein</fullName>
    </submittedName>
</protein>
<proteinExistence type="predicted"/>
<reference evidence="2" key="1">
    <citation type="journal article" date="2023" name="G3 (Bethesda)">
        <title>Whole genome assemblies of Zophobas morio and Tenebrio molitor.</title>
        <authorList>
            <person name="Kaur S."/>
            <person name="Stinson S.A."/>
            <person name="diCenzo G.C."/>
        </authorList>
    </citation>
    <scope>NUCLEOTIDE SEQUENCE</scope>
    <source>
        <strain evidence="2">QUZm001</strain>
    </source>
</reference>
<feature type="compositionally biased region" description="Pro residues" evidence="1">
    <location>
        <begin position="104"/>
        <end position="113"/>
    </location>
</feature>
<comment type="caution">
    <text evidence="2">The sequence shown here is derived from an EMBL/GenBank/DDBJ whole genome shotgun (WGS) entry which is preliminary data.</text>
</comment>
<organism evidence="2 3">
    <name type="scientific">Zophobas morio</name>
    <dbReference type="NCBI Taxonomy" id="2755281"/>
    <lineage>
        <taxon>Eukaryota</taxon>
        <taxon>Metazoa</taxon>
        <taxon>Ecdysozoa</taxon>
        <taxon>Arthropoda</taxon>
        <taxon>Hexapoda</taxon>
        <taxon>Insecta</taxon>
        <taxon>Pterygota</taxon>
        <taxon>Neoptera</taxon>
        <taxon>Endopterygota</taxon>
        <taxon>Coleoptera</taxon>
        <taxon>Polyphaga</taxon>
        <taxon>Cucujiformia</taxon>
        <taxon>Tenebrionidae</taxon>
        <taxon>Zophobas</taxon>
    </lineage>
</organism>
<keyword evidence="3" id="KW-1185">Reference proteome</keyword>
<dbReference type="EMBL" id="JALNTZ010000003">
    <property type="protein sequence ID" value="KAJ3657930.1"/>
    <property type="molecule type" value="Genomic_DNA"/>
</dbReference>
<name>A0AA38IJJ6_9CUCU</name>
<accession>A0AA38IJJ6</accession>
<evidence type="ECO:0000313" key="3">
    <source>
        <dbReference type="Proteomes" id="UP001168821"/>
    </source>
</evidence>
<evidence type="ECO:0000313" key="2">
    <source>
        <dbReference type="EMBL" id="KAJ3657930.1"/>
    </source>
</evidence>
<gene>
    <name evidence="2" type="ORF">Zmor_009706</name>
</gene>
<evidence type="ECO:0000256" key="1">
    <source>
        <dbReference type="SAM" id="MobiDB-lite"/>
    </source>
</evidence>
<feature type="region of interest" description="Disordered" evidence="1">
    <location>
        <begin position="27"/>
        <end position="158"/>
    </location>
</feature>
<dbReference type="AlphaFoldDB" id="A0AA38IJJ6"/>